<name>A0A6C0KU46_9ZZZZ</name>
<evidence type="ECO:0000256" key="1">
    <source>
        <dbReference type="SAM" id="MobiDB-lite"/>
    </source>
</evidence>
<organism evidence="2">
    <name type="scientific">viral metagenome</name>
    <dbReference type="NCBI Taxonomy" id="1070528"/>
    <lineage>
        <taxon>unclassified sequences</taxon>
        <taxon>metagenomes</taxon>
        <taxon>organismal metagenomes</taxon>
    </lineage>
</organism>
<feature type="region of interest" description="Disordered" evidence="1">
    <location>
        <begin position="1"/>
        <end position="25"/>
    </location>
</feature>
<reference evidence="2" key="1">
    <citation type="journal article" date="2020" name="Nature">
        <title>Giant virus diversity and host interactions through global metagenomics.</title>
        <authorList>
            <person name="Schulz F."/>
            <person name="Roux S."/>
            <person name="Paez-Espino D."/>
            <person name="Jungbluth S."/>
            <person name="Walsh D.A."/>
            <person name="Denef V.J."/>
            <person name="McMahon K.D."/>
            <person name="Konstantinidis K.T."/>
            <person name="Eloe-Fadrosh E.A."/>
            <person name="Kyrpides N.C."/>
            <person name="Woyke T."/>
        </authorList>
    </citation>
    <scope>NUCLEOTIDE SEQUENCE</scope>
    <source>
        <strain evidence="2">GVMAG-S-3300013093-109</strain>
    </source>
</reference>
<accession>A0A6C0KU46</accession>
<evidence type="ECO:0000313" key="2">
    <source>
        <dbReference type="EMBL" id="QHU20741.1"/>
    </source>
</evidence>
<dbReference type="EMBL" id="MN740972">
    <property type="protein sequence ID" value="QHU20741.1"/>
    <property type="molecule type" value="Genomic_DNA"/>
</dbReference>
<protein>
    <submittedName>
        <fullName evidence="2">Uncharacterized protein</fullName>
    </submittedName>
</protein>
<proteinExistence type="predicted"/>
<sequence>MSRCAMRKFDKHMTADRPSNSVLQQEHQNSVSELLRIREEQDKGIFQPIELPGMVSITKEDSIYTPWKTPSTK</sequence>
<dbReference type="AlphaFoldDB" id="A0A6C0KU46"/>